<dbReference type="PANTHER" id="PTHR43884">
    <property type="entry name" value="ACYL-COA DEHYDROGENASE"/>
    <property type="match status" value="1"/>
</dbReference>
<dbReference type="Gene3D" id="1.10.540.10">
    <property type="entry name" value="Acyl-CoA dehydrogenase/oxidase, N-terminal domain"/>
    <property type="match status" value="1"/>
</dbReference>
<evidence type="ECO:0000259" key="8">
    <source>
        <dbReference type="Pfam" id="PF02771"/>
    </source>
</evidence>
<keyword evidence="3 5" id="KW-0285">Flavoprotein</keyword>
<evidence type="ECO:0000259" key="6">
    <source>
        <dbReference type="Pfam" id="PF00441"/>
    </source>
</evidence>
<dbReference type="EMBL" id="BAAAQK010000005">
    <property type="protein sequence ID" value="GAA1845532.1"/>
    <property type="molecule type" value="Genomic_DNA"/>
</dbReference>
<protein>
    <submittedName>
        <fullName evidence="9">Acyl-CoA dehydrogenase family protein</fullName>
    </submittedName>
</protein>
<keyword evidence="5" id="KW-0560">Oxidoreductase</keyword>
<dbReference type="Proteomes" id="UP001500449">
    <property type="component" value="Unassembled WGS sequence"/>
</dbReference>
<evidence type="ECO:0000256" key="5">
    <source>
        <dbReference type="RuleBase" id="RU362125"/>
    </source>
</evidence>
<sequence length="389" mass="42281">MFELDLSDTQRDLVGAIRSVCAGFDDDYWSRHDQEHLFPDDFFDAMVKVGVVGMMAEPEYGGGGSTVEDAALALQEIAASGAGINGCSTVHLSMFGFHPVTKWGTAALREKYLPRISSGEIHVSFSVTEPDAGSDTTRITTRAVPTDDGWVLRGRKVWMTKGLQSSAALVLARTRALGETARPVDGLSLFVADLDPAFVEITPISKMGRNAVASCEVVFDDLPIPRENLVGEEGRGFYNLLDGLNPERILVAAEAVGLGIAALRRGTDYARDRVVFGRPIGQNQGIAHPLADAYMQLQAAANMVRVAARLYDGGKPCGTEANTAKFLAARAAFFAADRALQNHGGMGYATEYHVERYFREARMLRITPVTEEQILNYVAERALKLPKSY</sequence>
<dbReference type="PROSITE" id="PS00073">
    <property type="entry name" value="ACYL_COA_DH_2"/>
    <property type="match status" value="1"/>
</dbReference>
<dbReference type="Gene3D" id="2.40.110.10">
    <property type="entry name" value="Butyryl-CoA Dehydrogenase, subunit A, domain 2"/>
    <property type="match status" value="1"/>
</dbReference>
<dbReference type="PANTHER" id="PTHR43884:SF12">
    <property type="entry name" value="ISOVALERYL-COA DEHYDROGENASE, MITOCHONDRIAL-RELATED"/>
    <property type="match status" value="1"/>
</dbReference>
<evidence type="ECO:0000256" key="4">
    <source>
        <dbReference type="ARBA" id="ARBA00022827"/>
    </source>
</evidence>
<dbReference type="InterPro" id="IPR009100">
    <property type="entry name" value="AcylCoA_DH/oxidase_NM_dom_sf"/>
</dbReference>
<feature type="domain" description="Acyl-CoA oxidase/dehydrogenase middle" evidence="7">
    <location>
        <begin position="124"/>
        <end position="221"/>
    </location>
</feature>
<dbReference type="Gene3D" id="1.20.140.10">
    <property type="entry name" value="Butyryl-CoA Dehydrogenase, subunit A, domain 3"/>
    <property type="match status" value="1"/>
</dbReference>
<dbReference type="InterPro" id="IPR013786">
    <property type="entry name" value="AcylCoA_DH/ox_N"/>
</dbReference>
<dbReference type="Pfam" id="PF02771">
    <property type="entry name" value="Acyl-CoA_dh_N"/>
    <property type="match status" value="1"/>
</dbReference>
<dbReference type="Pfam" id="PF02770">
    <property type="entry name" value="Acyl-CoA_dh_M"/>
    <property type="match status" value="1"/>
</dbReference>
<keyword evidence="10" id="KW-1185">Reference proteome</keyword>
<accession>A0ABN2N0W9</accession>
<evidence type="ECO:0000313" key="10">
    <source>
        <dbReference type="Proteomes" id="UP001500449"/>
    </source>
</evidence>
<evidence type="ECO:0000256" key="3">
    <source>
        <dbReference type="ARBA" id="ARBA00022630"/>
    </source>
</evidence>
<evidence type="ECO:0000313" key="9">
    <source>
        <dbReference type="EMBL" id="GAA1845532.1"/>
    </source>
</evidence>
<reference evidence="9 10" key="1">
    <citation type="journal article" date="2019" name="Int. J. Syst. Evol. Microbiol.">
        <title>The Global Catalogue of Microorganisms (GCM) 10K type strain sequencing project: providing services to taxonomists for standard genome sequencing and annotation.</title>
        <authorList>
            <consortium name="The Broad Institute Genomics Platform"/>
            <consortium name="The Broad Institute Genome Sequencing Center for Infectious Disease"/>
            <person name="Wu L."/>
            <person name="Ma J."/>
        </authorList>
    </citation>
    <scope>NUCLEOTIDE SEQUENCE [LARGE SCALE GENOMIC DNA]</scope>
    <source>
        <strain evidence="9 10">JCM 16009</strain>
    </source>
</reference>
<dbReference type="InterPro" id="IPR006091">
    <property type="entry name" value="Acyl-CoA_Oxase/DH_mid-dom"/>
</dbReference>
<dbReference type="InterPro" id="IPR046373">
    <property type="entry name" value="Acyl-CoA_Oxase/DH_mid-dom_sf"/>
</dbReference>
<dbReference type="InterPro" id="IPR036250">
    <property type="entry name" value="AcylCo_DH-like_C"/>
</dbReference>
<dbReference type="InterPro" id="IPR006089">
    <property type="entry name" value="Acyl-CoA_DH_CS"/>
</dbReference>
<dbReference type="SUPFAM" id="SSF56645">
    <property type="entry name" value="Acyl-CoA dehydrogenase NM domain-like"/>
    <property type="match status" value="1"/>
</dbReference>
<proteinExistence type="inferred from homology"/>
<evidence type="ECO:0000259" key="7">
    <source>
        <dbReference type="Pfam" id="PF02770"/>
    </source>
</evidence>
<dbReference type="SUPFAM" id="SSF47203">
    <property type="entry name" value="Acyl-CoA dehydrogenase C-terminal domain-like"/>
    <property type="match status" value="1"/>
</dbReference>
<dbReference type="Pfam" id="PF00441">
    <property type="entry name" value="Acyl-CoA_dh_1"/>
    <property type="match status" value="1"/>
</dbReference>
<feature type="domain" description="Acyl-CoA dehydrogenase/oxidase N-terminal" evidence="8">
    <location>
        <begin position="7"/>
        <end position="120"/>
    </location>
</feature>
<keyword evidence="4 5" id="KW-0274">FAD</keyword>
<comment type="cofactor">
    <cofactor evidence="1 5">
        <name>FAD</name>
        <dbReference type="ChEBI" id="CHEBI:57692"/>
    </cofactor>
</comment>
<dbReference type="InterPro" id="IPR037069">
    <property type="entry name" value="AcylCoA_DH/ox_N_sf"/>
</dbReference>
<dbReference type="RefSeq" id="WP_344415975.1">
    <property type="nucleotide sequence ID" value="NZ_BAAAQK010000005.1"/>
</dbReference>
<evidence type="ECO:0000256" key="2">
    <source>
        <dbReference type="ARBA" id="ARBA00009347"/>
    </source>
</evidence>
<name>A0ABN2N0W9_9PSEU</name>
<evidence type="ECO:0000256" key="1">
    <source>
        <dbReference type="ARBA" id="ARBA00001974"/>
    </source>
</evidence>
<gene>
    <name evidence="9" type="ORF">GCM10009836_26370</name>
</gene>
<comment type="caution">
    <text evidence="9">The sequence shown here is derived from an EMBL/GenBank/DDBJ whole genome shotgun (WGS) entry which is preliminary data.</text>
</comment>
<organism evidence="9 10">
    <name type="scientific">Pseudonocardia ailaonensis</name>
    <dbReference type="NCBI Taxonomy" id="367279"/>
    <lineage>
        <taxon>Bacteria</taxon>
        <taxon>Bacillati</taxon>
        <taxon>Actinomycetota</taxon>
        <taxon>Actinomycetes</taxon>
        <taxon>Pseudonocardiales</taxon>
        <taxon>Pseudonocardiaceae</taxon>
        <taxon>Pseudonocardia</taxon>
    </lineage>
</organism>
<comment type="similarity">
    <text evidence="2 5">Belongs to the acyl-CoA dehydrogenase family.</text>
</comment>
<feature type="domain" description="Acyl-CoA dehydrogenase/oxidase C-terminal" evidence="6">
    <location>
        <begin position="234"/>
        <end position="382"/>
    </location>
</feature>
<dbReference type="InterPro" id="IPR009075">
    <property type="entry name" value="AcylCo_DH/oxidase_C"/>
</dbReference>